<comment type="caution">
    <text evidence="1">The sequence shown here is derived from an EMBL/GenBank/DDBJ whole genome shotgun (WGS) entry which is preliminary data.</text>
</comment>
<accession>A0ACC0CPU7</accession>
<dbReference type="EMBL" id="MU394370">
    <property type="protein sequence ID" value="KAI6082502.1"/>
    <property type="molecule type" value="Genomic_DNA"/>
</dbReference>
<dbReference type="Proteomes" id="UP001497680">
    <property type="component" value="Unassembled WGS sequence"/>
</dbReference>
<organism evidence="1 2">
    <name type="scientific">Hypoxylon rubiginosum</name>
    <dbReference type="NCBI Taxonomy" id="110542"/>
    <lineage>
        <taxon>Eukaryota</taxon>
        <taxon>Fungi</taxon>
        <taxon>Dikarya</taxon>
        <taxon>Ascomycota</taxon>
        <taxon>Pezizomycotina</taxon>
        <taxon>Sordariomycetes</taxon>
        <taxon>Xylariomycetidae</taxon>
        <taxon>Xylariales</taxon>
        <taxon>Hypoxylaceae</taxon>
        <taxon>Hypoxylon</taxon>
    </lineage>
</organism>
<reference evidence="1 2" key="1">
    <citation type="journal article" date="2022" name="New Phytol.">
        <title>Ecological generalism drives hyperdiversity of secondary metabolite gene clusters in xylarialean endophytes.</title>
        <authorList>
            <person name="Franco M.E.E."/>
            <person name="Wisecaver J.H."/>
            <person name="Arnold A.E."/>
            <person name="Ju Y.M."/>
            <person name="Slot J.C."/>
            <person name="Ahrendt S."/>
            <person name="Moore L.P."/>
            <person name="Eastman K.E."/>
            <person name="Scott K."/>
            <person name="Konkel Z."/>
            <person name="Mondo S.J."/>
            <person name="Kuo A."/>
            <person name="Hayes R.D."/>
            <person name="Haridas S."/>
            <person name="Andreopoulos B."/>
            <person name="Riley R."/>
            <person name="LaButti K."/>
            <person name="Pangilinan J."/>
            <person name="Lipzen A."/>
            <person name="Amirebrahimi M."/>
            <person name="Yan J."/>
            <person name="Adam C."/>
            <person name="Keymanesh K."/>
            <person name="Ng V."/>
            <person name="Louie K."/>
            <person name="Northen T."/>
            <person name="Drula E."/>
            <person name="Henrissat B."/>
            <person name="Hsieh H.M."/>
            <person name="Youens-Clark K."/>
            <person name="Lutzoni F."/>
            <person name="Miadlikowska J."/>
            <person name="Eastwood D.C."/>
            <person name="Hamelin R.C."/>
            <person name="Grigoriev I.V."/>
            <person name="U'Ren J.M."/>
        </authorList>
    </citation>
    <scope>NUCLEOTIDE SEQUENCE [LARGE SCALE GENOMIC DNA]</scope>
    <source>
        <strain evidence="1 2">ER1909</strain>
    </source>
</reference>
<keyword evidence="2" id="KW-1185">Reference proteome</keyword>
<evidence type="ECO:0000313" key="1">
    <source>
        <dbReference type="EMBL" id="KAI6082502.1"/>
    </source>
</evidence>
<sequence length="469" mass="52639">MGIDEGFDMIPPLSREAKDVKDWENFLDCVRTFYKDDPKVETNSHSIGFNAGEYPELPFEGHKFLRFSSKISGRIASDTGVENYINMVTSMAKIIFGPRVQHWSEAFDQYGHYGWEEIHRVRETWDKPDEPMSTAPDPPAAEPGQQSAQDKHLKLFEVQQLPGKGRGLIALCDIAKGTRIVREKPLFTIDSMPPAQLDKVIAAKVKALSKEEQRQFLALHNNSPGKHAFTGIAKTNCLPCGSDSTTGGIYLTICLINHSCLPNAHNNWNEDYEEETIHATKPIKAGEEITIDYSKADPSHIRQQQLRNSFGFDCQCTLCSLPPQQLKLSDDRRVQIQRLDDGIGDPMGMLSRPGACLADCLSLLKLLEEEYGEAASIFVARACYDAFQISVAHSDRSRASAFAERAYKARIICEGEDSPATQRMKRLMENPASHRNFGACSKKWKGSDKFLPSSLSADEFESWLWRRAT</sequence>
<evidence type="ECO:0000313" key="2">
    <source>
        <dbReference type="Proteomes" id="UP001497680"/>
    </source>
</evidence>
<proteinExistence type="predicted"/>
<gene>
    <name evidence="1" type="ORF">F4821DRAFT_247056</name>
</gene>
<protein>
    <submittedName>
        <fullName evidence="1">SET domain-containing protein</fullName>
    </submittedName>
</protein>
<name>A0ACC0CPU7_9PEZI</name>